<evidence type="ECO:0000313" key="3">
    <source>
        <dbReference type="EMBL" id="SUP62209.1"/>
    </source>
</evidence>
<protein>
    <recommendedName>
        <fullName evidence="2">DUF4232 domain-containing protein</fullName>
    </recommendedName>
</protein>
<feature type="region of interest" description="Disordered" evidence="1">
    <location>
        <begin position="170"/>
        <end position="191"/>
    </location>
</feature>
<dbReference type="AlphaFoldDB" id="A0A380PAE3"/>
<feature type="compositionally biased region" description="Low complexity" evidence="1">
    <location>
        <begin position="75"/>
        <end position="96"/>
    </location>
</feature>
<reference evidence="3 4" key="1">
    <citation type="submission" date="2018-06" db="EMBL/GenBank/DDBJ databases">
        <authorList>
            <consortium name="Pathogen Informatics"/>
            <person name="Doyle S."/>
        </authorList>
    </citation>
    <scope>NUCLEOTIDE SEQUENCE [LARGE SCALE GENOMIC DNA]</scope>
    <source>
        <strain evidence="3 4">NCTC7807</strain>
    </source>
</reference>
<dbReference type="Pfam" id="PF14016">
    <property type="entry name" value="DUF4232"/>
    <property type="match status" value="1"/>
</dbReference>
<dbReference type="Proteomes" id="UP000254150">
    <property type="component" value="Unassembled WGS sequence"/>
</dbReference>
<feature type="region of interest" description="Disordered" evidence="1">
    <location>
        <begin position="1"/>
        <end position="41"/>
    </location>
</feature>
<organism evidence="3 4">
    <name type="scientific">Streptomyces griseus</name>
    <dbReference type="NCBI Taxonomy" id="1911"/>
    <lineage>
        <taxon>Bacteria</taxon>
        <taxon>Bacillati</taxon>
        <taxon>Actinomycetota</taxon>
        <taxon>Actinomycetes</taxon>
        <taxon>Kitasatosporales</taxon>
        <taxon>Streptomycetaceae</taxon>
        <taxon>Streptomyces</taxon>
    </lineage>
</organism>
<feature type="region of interest" description="Disordered" evidence="1">
    <location>
        <begin position="60"/>
        <end position="118"/>
    </location>
</feature>
<gene>
    <name evidence="3" type="ORF">NCTC7807_05374</name>
</gene>
<feature type="compositionally biased region" description="Basic and acidic residues" evidence="1">
    <location>
        <begin position="18"/>
        <end position="35"/>
    </location>
</feature>
<evidence type="ECO:0000256" key="1">
    <source>
        <dbReference type="SAM" id="MobiDB-lite"/>
    </source>
</evidence>
<evidence type="ECO:0000313" key="4">
    <source>
        <dbReference type="Proteomes" id="UP000254150"/>
    </source>
</evidence>
<accession>A0A380PAE3</accession>
<dbReference type="InterPro" id="IPR025326">
    <property type="entry name" value="DUF4232"/>
</dbReference>
<evidence type="ECO:0000259" key="2">
    <source>
        <dbReference type="Pfam" id="PF14016"/>
    </source>
</evidence>
<feature type="domain" description="DUF4232" evidence="2">
    <location>
        <begin position="122"/>
        <end position="252"/>
    </location>
</feature>
<sequence length="257" mass="25661">MVQGCRRTGNRISMSHTHQGDGRTRRRSGPEEARGRPGRPWGVVPAIACVAVLTACGGSGTADTGAADRSGDTQTSPAAGPAASTGTPPSSAAPSAEDPDEGGGGPPASAPATPRPAAVGRCEATGLALTLKAHGQEMNSKYFDLRLTNTGTEPCDLVGHPGVSLLDAGGERVGEPATRSSDGAGGGGPVRLRPGQAAHATVKTAGEGVTDGRCWPEAATLLVYPPGSKQTVTTRGLDGLRVCGDSFQVGPVGDRAP</sequence>
<name>A0A380PAE3_STRGR</name>
<dbReference type="EMBL" id="UHID01000009">
    <property type="protein sequence ID" value="SUP62209.1"/>
    <property type="molecule type" value="Genomic_DNA"/>
</dbReference>
<proteinExistence type="predicted"/>